<keyword evidence="4 5" id="KW-0699">rRNA-binding</keyword>
<dbReference type="GO" id="GO:0006412">
    <property type="term" value="P:translation"/>
    <property type="evidence" value="ECO:0007669"/>
    <property type="project" value="UniProtKB-UniRule"/>
</dbReference>
<keyword evidence="2 4" id="KW-0689">Ribosomal protein</keyword>
<protein>
    <recommendedName>
        <fullName evidence="4">Large ribosomal subunit protein bL21</fullName>
    </recommendedName>
</protein>
<dbReference type="GO" id="GO:0003735">
    <property type="term" value="F:structural constituent of ribosome"/>
    <property type="evidence" value="ECO:0007669"/>
    <property type="project" value="InterPro"/>
</dbReference>
<evidence type="ECO:0000313" key="6">
    <source>
        <dbReference type="EMBL" id="MBI3539086.1"/>
    </source>
</evidence>
<dbReference type="InterPro" id="IPR028909">
    <property type="entry name" value="bL21-like"/>
</dbReference>
<comment type="subunit">
    <text evidence="4">Part of the 50S ribosomal subunit. Contacts protein L20.</text>
</comment>
<evidence type="ECO:0000256" key="5">
    <source>
        <dbReference type="RuleBase" id="RU000562"/>
    </source>
</evidence>
<dbReference type="Pfam" id="PF00829">
    <property type="entry name" value="Ribosomal_L21p"/>
    <property type="match status" value="1"/>
</dbReference>
<evidence type="ECO:0000256" key="2">
    <source>
        <dbReference type="ARBA" id="ARBA00022980"/>
    </source>
</evidence>
<gene>
    <name evidence="4 6" type="primary">rplU</name>
    <name evidence="6" type="ORF">HY076_02290</name>
</gene>
<evidence type="ECO:0000256" key="1">
    <source>
        <dbReference type="ARBA" id="ARBA00008563"/>
    </source>
</evidence>
<name>A0A9D6L5N3_UNCEI</name>
<dbReference type="PANTHER" id="PTHR21349:SF0">
    <property type="entry name" value="LARGE RIBOSOMAL SUBUNIT PROTEIN BL21M"/>
    <property type="match status" value="1"/>
</dbReference>
<dbReference type="GO" id="GO:0019843">
    <property type="term" value="F:rRNA binding"/>
    <property type="evidence" value="ECO:0007669"/>
    <property type="project" value="UniProtKB-UniRule"/>
</dbReference>
<accession>A0A9D6L5N3</accession>
<dbReference type="InterPro" id="IPR036164">
    <property type="entry name" value="bL21-like_sf"/>
</dbReference>
<keyword evidence="4 5" id="KW-0694">RNA-binding</keyword>
<evidence type="ECO:0000256" key="3">
    <source>
        <dbReference type="ARBA" id="ARBA00023274"/>
    </source>
</evidence>
<evidence type="ECO:0000256" key="4">
    <source>
        <dbReference type="HAMAP-Rule" id="MF_01363"/>
    </source>
</evidence>
<dbReference type="GO" id="GO:1990904">
    <property type="term" value="C:ribonucleoprotein complex"/>
    <property type="evidence" value="ECO:0007669"/>
    <property type="project" value="UniProtKB-KW"/>
</dbReference>
<comment type="similarity">
    <text evidence="1 4 5">Belongs to the bacterial ribosomal protein bL21 family.</text>
</comment>
<comment type="function">
    <text evidence="4 5">This protein binds to 23S rRNA in the presence of protein L20.</text>
</comment>
<proteinExistence type="inferred from homology"/>
<dbReference type="GO" id="GO:0005840">
    <property type="term" value="C:ribosome"/>
    <property type="evidence" value="ECO:0007669"/>
    <property type="project" value="UniProtKB-KW"/>
</dbReference>
<dbReference type="SUPFAM" id="SSF141091">
    <property type="entry name" value="L21p-like"/>
    <property type="match status" value="1"/>
</dbReference>
<dbReference type="AlphaFoldDB" id="A0A9D6L5N3"/>
<dbReference type="NCBIfam" id="TIGR00061">
    <property type="entry name" value="L21"/>
    <property type="match status" value="1"/>
</dbReference>
<comment type="caution">
    <text evidence="6">The sequence shown here is derived from an EMBL/GenBank/DDBJ whole genome shotgun (WGS) entry which is preliminary data.</text>
</comment>
<evidence type="ECO:0000313" key="7">
    <source>
        <dbReference type="Proteomes" id="UP000807850"/>
    </source>
</evidence>
<dbReference type="Proteomes" id="UP000807850">
    <property type="component" value="Unassembled WGS sequence"/>
</dbReference>
<sequence length="103" mass="11660">MYAIVSINGIQTRVTPDEVLSVPRLAGEPGDTLTFDQVLLVSDGDTITVGRPYLKGASLTAELVEHLRGPKLKIFKFKRRREYRRRKGHRDELTRIRVSAIKA</sequence>
<dbReference type="EMBL" id="JACQAY010000066">
    <property type="protein sequence ID" value="MBI3539086.1"/>
    <property type="molecule type" value="Genomic_DNA"/>
</dbReference>
<dbReference type="GO" id="GO:0005737">
    <property type="term" value="C:cytoplasm"/>
    <property type="evidence" value="ECO:0007669"/>
    <property type="project" value="UniProtKB-ARBA"/>
</dbReference>
<reference evidence="6" key="1">
    <citation type="submission" date="2020-07" db="EMBL/GenBank/DDBJ databases">
        <title>Huge and variable diversity of episymbiotic CPR bacteria and DPANN archaea in groundwater ecosystems.</title>
        <authorList>
            <person name="He C.Y."/>
            <person name="Keren R."/>
            <person name="Whittaker M."/>
            <person name="Farag I.F."/>
            <person name="Doudna J."/>
            <person name="Cate J.H.D."/>
            <person name="Banfield J.F."/>
        </authorList>
    </citation>
    <scope>NUCLEOTIDE SEQUENCE</scope>
    <source>
        <strain evidence="6">NC_groundwater_928_Pr1_S-0.2um_72_17</strain>
    </source>
</reference>
<dbReference type="HAMAP" id="MF_01363">
    <property type="entry name" value="Ribosomal_bL21"/>
    <property type="match status" value="1"/>
</dbReference>
<dbReference type="InterPro" id="IPR001787">
    <property type="entry name" value="Ribosomal_bL21"/>
</dbReference>
<organism evidence="6 7">
    <name type="scientific">Eiseniibacteriota bacterium</name>
    <dbReference type="NCBI Taxonomy" id="2212470"/>
    <lineage>
        <taxon>Bacteria</taxon>
        <taxon>Candidatus Eiseniibacteriota</taxon>
    </lineage>
</organism>
<dbReference type="PANTHER" id="PTHR21349">
    <property type="entry name" value="50S RIBOSOMAL PROTEIN L21"/>
    <property type="match status" value="1"/>
</dbReference>
<keyword evidence="3 4" id="KW-0687">Ribonucleoprotein</keyword>